<evidence type="ECO:0000256" key="8">
    <source>
        <dbReference type="ARBA" id="ARBA00023136"/>
    </source>
</evidence>
<comment type="pathway">
    <text evidence="9">Protein modification; lipoprotein biosynthesis (signal peptide cleavage).</text>
</comment>
<dbReference type="EC" id="3.4.23.36" evidence="9"/>
<dbReference type="PATRIC" id="fig|1429043.3.peg.3740"/>
<accession>A0A0D2J3C0</accession>
<reference evidence="12 13" key="1">
    <citation type="submission" date="2013-11" db="EMBL/GenBank/DDBJ databases">
        <title>Metagenomic analysis of a methanogenic consortium involved in long chain n-alkane degradation.</title>
        <authorList>
            <person name="Davidova I.A."/>
            <person name="Callaghan A.V."/>
            <person name="Wawrik B."/>
            <person name="Pruitt S."/>
            <person name="Marks C."/>
            <person name="Duncan K.E."/>
            <person name="Suflita J.M."/>
        </authorList>
    </citation>
    <scope>NUCLEOTIDE SEQUENCE [LARGE SCALE GENOMIC DNA]</scope>
    <source>
        <strain evidence="12 13">SPR</strain>
    </source>
</reference>
<gene>
    <name evidence="9" type="primary">lspA</name>
    <name evidence="12" type="ORF">X474_17680</name>
</gene>
<keyword evidence="2 9" id="KW-1003">Cell membrane</keyword>
<evidence type="ECO:0000256" key="3">
    <source>
        <dbReference type="ARBA" id="ARBA00022670"/>
    </source>
</evidence>
<evidence type="ECO:0000256" key="2">
    <source>
        <dbReference type="ARBA" id="ARBA00022475"/>
    </source>
</evidence>
<dbReference type="Pfam" id="PF01252">
    <property type="entry name" value="Peptidase_A8"/>
    <property type="match status" value="1"/>
</dbReference>
<dbReference type="GO" id="GO:0005886">
    <property type="term" value="C:plasma membrane"/>
    <property type="evidence" value="ECO:0007669"/>
    <property type="project" value="UniProtKB-SubCell"/>
</dbReference>
<feature type="active site" evidence="9">
    <location>
        <position position="118"/>
    </location>
</feature>
<keyword evidence="4 9" id="KW-0812">Transmembrane</keyword>
<dbReference type="Proteomes" id="UP000032233">
    <property type="component" value="Unassembled WGS sequence"/>
</dbReference>
<organism evidence="12 13">
    <name type="scientific">Dethiosulfatarculus sandiegensis</name>
    <dbReference type="NCBI Taxonomy" id="1429043"/>
    <lineage>
        <taxon>Bacteria</taxon>
        <taxon>Pseudomonadati</taxon>
        <taxon>Thermodesulfobacteriota</taxon>
        <taxon>Desulfarculia</taxon>
        <taxon>Desulfarculales</taxon>
        <taxon>Desulfarculaceae</taxon>
        <taxon>Dethiosulfatarculus</taxon>
    </lineage>
</organism>
<dbReference type="RefSeq" id="WP_044350268.1">
    <property type="nucleotide sequence ID" value="NZ_AZAC01000024.1"/>
</dbReference>
<protein>
    <recommendedName>
        <fullName evidence="9">Lipoprotein signal peptidase</fullName>
        <ecNumber evidence="9">3.4.23.36</ecNumber>
    </recommendedName>
    <alternativeName>
        <fullName evidence="9">Prolipoprotein signal peptidase</fullName>
    </alternativeName>
    <alternativeName>
        <fullName evidence="9">Signal peptidase II</fullName>
        <shortName evidence="9">SPase II</shortName>
    </alternativeName>
</protein>
<sequence length="155" mass="16586">MKRLQKMAVIAFMVVGLDQLTKALAVHYLGGQGGVPIIPGFAELVLVYNRGAAFGIFSDFVHAKWLLAVLTLVALFVAGWVALGKSGNHPQVQLSLGLIAGGALGNLVDRLRLGQVIDFIHLYAGNWHFPAFNLADVAINAGGFLIAWLLLRGKI</sequence>
<comment type="caution">
    <text evidence="12">The sequence shown here is derived from an EMBL/GenBank/DDBJ whole genome shotgun (WGS) entry which is preliminary data.</text>
</comment>
<feature type="active site" evidence="9">
    <location>
        <position position="136"/>
    </location>
</feature>
<keyword evidence="8 9" id="KW-0472">Membrane</keyword>
<dbReference type="GO" id="GO:0004190">
    <property type="term" value="F:aspartic-type endopeptidase activity"/>
    <property type="evidence" value="ECO:0007669"/>
    <property type="project" value="UniProtKB-UniRule"/>
</dbReference>
<keyword evidence="7 9" id="KW-1133">Transmembrane helix</keyword>
<dbReference type="PRINTS" id="PR00781">
    <property type="entry name" value="LIPOSIGPTASE"/>
</dbReference>
<feature type="transmembrane region" description="Helical" evidence="9">
    <location>
        <begin position="131"/>
        <end position="151"/>
    </location>
</feature>
<dbReference type="STRING" id="1429043.X474_17680"/>
<keyword evidence="5 9" id="KW-0064">Aspartyl protease</keyword>
<keyword evidence="3 9" id="KW-0645">Protease</keyword>
<comment type="subcellular location">
    <subcellularLocation>
        <location evidence="9">Cell membrane</location>
        <topology evidence="9">Multi-pass membrane protein</topology>
    </subcellularLocation>
</comment>
<evidence type="ECO:0000256" key="10">
    <source>
        <dbReference type="RuleBase" id="RU000594"/>
    </source>
</evidence>
<dbReference type="InterPro" id="IPR001872">
    <property type="entry name" value="Peptidase_A8"/>
</dbReference>
<dbReference type="OrthoDB" id="9810259at2"/>
<keyword evidence="6 9" id="KW-0378">Hydrolase</keyword>
<evidence type="ECO:0000256" key="11">
    <source>
        <dbReference type="RuleBase" id="RU004181"/>
    </source>
</evidence>
<evidence type="ECO:0000256" key="5">
    <source>
        <dbReference type="ARBA" id="ARBA00022750"/>
    </source>
</evidence>
<dbReference type="UniPathway" id="UPA00665"/>
<comment type="catalytic activity">
    <reaction evidence="9 10">
        <text>Release of signal peptides from bacterial membrane prolipoproteins. Hydrolyzes -Xaa-Yaa-Zaa-|-(S,diacylglyceryl)Cys-, in which Xaa is hydrophobic (preferably Leu), and Yaa (Ala or Ser) and Zaa (Gly or Ala) have small, neutral side chains.</text>
        <dbReference type="EC" id="3.4.23.36"/>
    </reaction>
</comment>
<dbReference type="PROSITE" id="PS00855">
    <property type="entry name" value="SPASE_II"/>
    <property type="match status" value="1"/>
</dbReference>
<dbReference type="InParanoid" id="A0A0D2J3C0"/>
<evidence type="ECO:0000256" key="7">
    <source>
        <dbReference type="ARBA" id="ARBA00022989"/>
    </source>
</evidence>
<name>A0A0D2J3C0_9BACT</name>
<dbReference type="HAMAP" id="MF_00161">
    <property type="entry name" value="LspA"/>
    <property type="match status" value="1"/>
</dbReference>
<comment type="similarity">
    <text evidence="1 9 11">Belongs to the peptidase A8 family.</text>
</comment>
<evidence type="ECO:0000313" key="13">
    <source>
        <dbReference type="Proteomes" id="UP000032233"/>
    </source>
</evidence>
<feature type="transmembrane region" description="Helical" evidence="9">
    <location>
        <begin position="65"/>
        <end position="83"/>
    </location>
</feature>
<dbReference type="AlphaFoldDB" id="A0A0D2J3C0"/>
<evidence type="ECO:0000256" key="6">
    <source>
        <dbReference type="ARBA" id="ARBA00022801"/>
    </source>
</evidence>
<proteinExistence type="inferred from homology"/>
<dbReference type="NCBIfam" id="TIGR00077">
    <property type="entry name" value="lspA"/>
    <property type="match status" value="1"/>
</dbReference>
<dbReference type="EMBL" id="AZAC01000024">
    <property type="protein sequence ID" value="KIX12699.1"/>
    <property type="molecule type" value="Genomic_DNA"/>
</dbReference>
<comment type="caution">
    <text evidence="9">Lacks conserved residue(s) required for the propagation of feature annotation.</text>
</comment>
<dbReference type="PANTHER" id="PTHR33695">
    <property type="entry name" value="LIPOPROTEIN SIGNAL PEPTIDASE"/>
    <property type="match status" value="1"/>
</dbReference>
<evidence type="ECO:0000256" key="4">
    <source>
        <dbReference type="ARBA" id="ARBA00022692"/>
    </source>
</evidence>
<keyword evidence="13" id="KW-1185">Reference proteome</keyword>
<dbReference type="FunCoup" id="A0A0D2J3C0">
    <property type="interactions" value="385"/>
</dbReference>
<evidence type="ECO:0000313" key="12">
    <source>
        <dbReference type="EMBL" id="KIX12699.1"/>
    </source>
</evidence>
<dbReference type="PANTHER" id="PTHR33695:SF1">
    <property type="entry name" value="LIPOPROTEIN SIGNAL PEPTIDASE"/>
    <property type="match status" value="1"/>
</dbReference>
<evidence type="ECO:0000256" key="9">
    <source>
        <dbReference type="HAMAP-Rule" id="MF_00161"/>
    </source>
</evidence>
<evidence type="ECO:0000256" key="1">
    <source>
        <dbReference type="ARBA" id="ARBA00006139"/>
    </source>
</evidence>
<dbReference type="GO" id="GO:0006508">
    <property type="term" value="P:proteolysis"/>
    <property type="evidence" value="ECO:0007669"/>
    <property type="project" value="UniProtKB-KW"/>
</dbReference>
<comment type="function">
    <text evidence="9 10">This protein specifically catalyzes the removal of signal peptides from prolipoproteins.</text>
</comment>